<evidence type="ECO:0000313" key="10">
    <source>
        <dbReference type="EMBL" id="CAE0783228.1"/>
    </source>
</evidence>
<keyword evidence="8" id="KW-1133">Transmembrane helix</keyword>
<reference evidence="10" key="1">
    <citation type="submission" date="2021-01" db="EMBL/GenBank/DDBJ databases">
        <authorList>
            <person name="Corre E."/>
            <person name="Pelletier E."/>
            <person name="Niang G."/>
            <person name="Scheremetjew M."/>
            <person name="Finn R."/>
            <person name="Kale V."/>
            <person name="Holt S."/>
            <person name="Cochrane G."/>
            <person name="Meng A."/>
            <person name="Brown T."/>
            <person name="Cohen L."/>
        </authorList>
    </citation>
    <scope>NUCLEOTIDE SEQUENCE</scope>
    <source>
        <strain evidence="10">CCMP645</strain>
    </source>
</reference>
<evidence type="ECO:0000256" key="1">
    <source>
        <dbReference type="ARBA" id="ARBA00004141"/>
    </source>
</evidence>
<feature type="transmembrane region" description="Helical" evidence="8">
    <location>
        <begin position="154"/>
        <end position="175"/>
    </location>
</feature>
<sequence length="371" mass="39057">MPAVSLAGTTLGLLVACASASHYFPGPARLKVRRGLPKDSTADSLVSPVSTISVQPYMLPNVCRHLIAGAASSAVGVTLLSPLEVVRLQLMTNRQMSVRDALLSLKRGWFRGNLADVLGAAPRAGITMASFAVYKRVLSNLGPTRDGTDTSGLSPGWAVFVAGALAGATATLATYPLDLARTRMALASDAASIFQCLAAVVRAEGPHALYSGLATTLTGILPFSSIKLATYELLSRHTTGDAKALECLPPGLLTASFGAVAGVAASLSCFPLELVRRRQMVGQLSRIGSLRAVACIARTEGVRALYVGSRLNTLKVALSNAIGFYCWESAMDLLQVDGRTSPLLKQMEHRRAERACQLAVSALERPCPRPL</sequence>
<comment type="subcellular location">
    <subcellularLocation>
        <location evidence="1">Membrane</location>
        <topology evidence="1">Multi-pass membrane protein</topology>
    </subcellularLocation>
</comment>
<dbReference type="PROSITE" id="PS50920">
    <property type="entry name" value="SOLCAR"/>
    <property type="match status" value="2"/>
</dbReference>
<name>A0A7S4FAN5_CHRCT</name>
<feature type="repeat" description="Solcar" evidence="6">
    <location>
        <begin position="249"/>
        <end position="333"/>
    </location>
</feature>
<evidence type="ECO:0000256" key="7">
    <source>
        <dbReference type="RuleBase" id="RU000488"/>
    </source>
</evidence>
<feature type="signal peptide" evidence="9">
    <location>
        <begin position="1"/>
        <end position="20"/>
    </location>
</feature>
<evidence type="ECO:0000256" key="8">
    <source>
        <dbReference type="SAM" id="Phobius"/>
    </source>
</evidence>
<dbReference type="InterPro" id="IPR023395">
    <property type="entry name" value="MCP_dom_sf"/>
</dbReference>
<feature type="chain" id="PRO_5031411300" description="Mitochondrial carrier protein" evidence="9">
    <location>
        <begin position="21"/>
        <end position="371"/>
    </location>
</feature>
<dbReference type="Gene3D" id="1.50.40.10">
    <property type="entry name" value="Mitochondrial carrier domain"/>
    <property type="match status" value="1"/>
</dbReference>
<comment type="similarity">
    <text evidence="7">Belongs to the mitochondrial carrier (TC 2.A.29) family.</text>
</comment>
<feature type="repeat" description="Solcar" evidence="6">
    <location>
        <begin position="154"/>
        <end position="237"/>
    </location>
</feature>
<keyword evidence="4" id="KW-0677">Repeat</keyword>
<protein>
    <recommendedName>
        <fullName evidence="11">Mitochondrial carrier protein</fullName>
    </recommendedName>
</protein>
<dbReference type="InterPro" id="IPR018108">
    <property type="entry name" value="MCP_transmembrane"/>
</dbReference>
<evidence type="ECO:0000256" key="6">
    <source>
        <dbReference type="PROSITE-ProRule" id="PRU00282"/>
    </source>
</evidence>
<dbReference type="GO" id="GO:0016020">
    <property type="term" value="C:membrane"/>
    <property type="evidence" value="ECO:0007669"/>
    <property type="project" value="UniProtKB-SubCell"/>
</dbReference>
<evidence type="ECO:0000256" key="9">
    <source>
        <dbReference type="SAM" id="SignalP"/>
    </source>
</evidence>
<dbReference type="GO" id="GO:0055085">
    <property type="term" value="P:transmembrane transport"/>
    <property type="evidence" value="ECO:0007669"/>
    <property type="project" value="InterPro"/>
</dbReference>
<keyword evidence="3 6" id="KW-0812">Transmembrane</keyword>
<proteinExistence type="inferred from homology"/>
<keyword evidence="5 6" id="KW-0472">Membrane</keyword>
<dbReference type="Pfam" id="PF00153">
    <property type="entry name" value="Mito_carr"/>
    <property type="match status" value="3"/>
</dbReference>
<dbReference type="PANTHER" id="PTHR24089">
    <property type="entry name" value="SOLUTE CARRIER FAMILY 25"/>
    <property type="match status" value="1"/>
</dbReference>
<accession>A0A7S4FAN5</accession>
<keyword evidence="2 7" id="KW-0813">Transport</keyword>
<dbReference type="InterPro" id="IPR002067">
    <property type="entry name" value="MCP"/>
</dbReference>
<dbReference type="AlphaFoldDB" id="A0A7S4FAN5"/>
<dbReference type="PRINTS" id="PR00926">
    <property type="entry name" value="MITOCARRIER"/>
</dbReference>
<evidence type="ECO:0000256" key="4">
    <source>
        <dbReference type="ARBA" id="ARBA00022737"/>
    </source>
</evidence>
<evidence type="ECO:0000256" key="2">
    <source>
        <dbReference type="ARBA" id="ARBA00022448"/>
    </source>
</evidence>
<evidence type="ECO:0000256" key="5">
    <source>
        <dbReference type="ARBA" id="ARBA00023136"/>
    </source>
</evidence>
<gene>
    <name evidence="10" type="ORF">PCAR00345_LOCUS35931</name>
</gene>
<evidence type="ECO:0000256" key="3">
    <source>
        <dbReference type="ARBA" id="ARBA00022692"/>
    </source>
</evidence>
<evidence type="ECO:0008006" key="11">
    <source>
        <dbReference type="Google" id="ProtNLM"/>
    </source>
</evidence>
<dbReference type="EMBL" id="HBIZ01056685">
    <property type="protein sequence ID" value="CAE0783228.1"/>
    <property type="molecule type" value="Transcribed_RNA"/>
</dbReference>
<dbReference type="SUPFAM" id="SSF103506">
    <property type="entry name" value="Mitochondrial carrier"/>
    <property type="match status" value="1"/>
</dbReference>
<keyword evidence="9" id="KW-0732">Signal</keyword>
<organism evidence="10">
    <name type="scientific">Chrysotila carterae</name>
    <name type="common">Marine alga</name>
    <name type="synonym">Syracosphaera carterae</name>
    <dbReference type="NCBI Taxonomy" id="13221"/>
    <lineage>
        <taxon>Eukaryota</taxon>
        <taxon>Haptista</taxon>
        <taxon>Haptophyta</taxon>
        <taxon>Prymnesiophyceae</taxon>
        <taxon>Isochrysidales</taxon>
        <taxon>Isochrysidaceae</taxon>
        <taxon>Chrysotila</taxon>
    </lineage>
</organism>